<dbReference type="InterPro" id="IPR029058">
    <property type="entry name" value="AB_hydrolase_fold"/>
</dbReference>
<evidence type="ECO:0000256" key="1">
    <source>
        <dbReference type="ARBA" id="ARBA00010884"/>
    </source>
</evidence>
<evidence type="ECO:0000256" key="2">
    <source>
        <dbReference type="PIRSR" id="PIRSR005211-1"/>
    </source>
</evidence>
<protein>
    <submittedName>
        <fullName evidence="4">Alpha/beta fold hydrolase</fullName>
    </submittedName>
</protein>
<dbReference type="RefSeq" id="WP_149841151.1">
    <property type="nucleotide sequence ID" value="NZ_VUOC01000004.1"/>
</dbReference>
<sequence>MPVIRDSDYKAPFFLKNRHLLTIYPSLFRKLPAVSYQRVRMTTSDDDFLDLDVSSISSDKAVIILHGLEGNASRQYVRGMVHTFNKGGYDTISLNFRGCSGEPNRNLRFYHSGETGDLAQVVQYVTANWPYKAIHLVGFSLGGNVLLKYLGEQGRMTHPLIHSAVALSVPCDLKDSSGELEKPHNTIYMRRFIRDLGYKLQLKAQRFPDMILLDNYHTIKTFRQFDDQYTAPIHGFPDALTYWERCSSKPFLKDIRVPTLLINALDDPFLGKGCFPYAEAEASPWFYLETPSYGGHVGFVTFGEAGYWSEKRALKFIQEYF</sequence>
<gene>
    <name evidence="4" type="ORF">F0L74_27730</name>
</gene>
<comment type="caution">
    <text evidence="4">The sequence shown here is derived from an EMBL/GenBank/DDBJ whole genome shotgun (WGS) entry which is preliminary data.</text>
</comment>
<feature type="domain" description="AB hydrolase-1" evidence="3">
    <location>
        <begin position="61"/>
        <end position="270"/>
    </location>
</feature>
<dbReference type="GO" id="GO:0034338">
    <property type="term" value="F:short-chain carboxylesterase activity"/>
    <property type="evidence" value="ECO:0007669"/>
    <property type="project" value="TreeGrafter"/>
</dbReference>
<dbReference type="InterPro" id="IPR050960">
    <property type="entry name" value="AB_hydrolase_4_sf"/>
</dbReference>
<dbReference type="GO" id="GO:0047372">
    <property type="term" value="F:monoacylglycerol lipase activity"/>
    <property type="evidence" value="ECO:0007669"/>
    <property type="project" value="TreeGrafter"/>
</dbReference>
<name>A0A5B2VMB3_9BACT</name>
<dbReference type="Pfam" id="PF00561">
    <property type="entry name" value="Abhydrolase_1"/>
    <property type="match status" value="1"/>
</dbReference>
<dbReference type="InterPro" id="IPR012020">
    <property type="entry name" value="ABHD4"/>
</dbReference>
<reference evidence="4 5" key="2">
    <citation type="submission" date="2019-09" db="EMBL/GenBank/DDBJ databases">
        <authorList>
            <person name="Jin C."/>
        </authorList>
    </citation>
    <scope>NUCLEOTIDE SEQUENCE [LARGE SCALE GENOMIC DNA]</scope>
    <source>
        <strain evidence="4 5">BN140078</strain>
    </source>
</reference>
<comment type="similarity">
    <text evidence="1">Belongs to the AB hydrolase superfamily. AB hydrolase 4 family.</text>
</comment>
<reference evidence="4 5" key="1">
    <citation type="submission" date="2019-09" db="EMBL/GenBank/DDBJ databases">
        <title>Chitinophaga ginsengihumi sp. nov., isolated from soil of ginseng rhizosphere.</title>
        <authorList>
            <person name="Lee J."/>
        </authorList>
    </citation>
    <scope>NUCLEOTIDE SEQUENCE [LARGE SCALE GENOMIC DNA]</scope>
    <source>
        <strain evidence="4 5">BN140078</strain>
    </source>
</reference>
<feature type="active site" description="Charge relay system" evidence="2">
    <location>
        <position position="267"/>
    </location>
</feature>
<dbReference type="PANTHER" id="PTHR10794">
    <property type="entry name" value="ABHYDROLASE DOMAIN-CONTAINING PROTEIN"/>
    <property type="match status" value="1"/>
</dbReference>
<dbReference type="Proteomes" id="UP000324611">
    <property type="component" value="Unassembled WGS sequence"/>
</dbReference>
<dbReference type="PIRSF" id="PIRSF005211">
    <property type="entry name" value="Ab_hydro_YheT"/>
    <property type="match status" value="1"/>
</dbReference>
<dbReference type="InterPro" id="IPR000073">
    <property type="entry name" value="AB_hydrolase_1"/>
</dbReference>
<dbReference type="AlphaFoldDB" id="A0A5B2VMB3"/>
<feature type="active site" description="Charge relay system" evidence="2">
    <location>
        <position position="140"/>
    </location>
</feature>
<evidence type="ECO:0000313" key="4">
    <source>
        <dbReference type="EMBL" id="KAA2239974.1"/>
    </source>
</evidence>
<organism evidence="4 5">
    <name type="scientific">Chitinophaga agrisoli</name>
    <dbReference type="NCBI Taxonomy" id="2607653"/>
    <lineage>
        <taxon>Bacteria</taxon>
        <taxon>Pseudomonadati</taxon>
        <taxon>Bacteroidota</taxon>
        <taxon>Chitinophagia</taxon>
        <taxon>Chitinophagales</taxon>
        <taxon>Chitinophagaceae</taxon>
        <taxon>Chitinophaga</taxon>
    </lineage>
</organism>
<proteinExistence type="inferred from homology"/>
<evidence type="ECO:0000313" key="5">
    <source>
        <dbReference type="Proteomes" id="UP000324611"/>
    </source>
</evidence>
<keyword evidence="5" id="KW-1185">Reference proteome</keyword>
<evidence type="ECO:0000259" key="3">
    <source>
        <dbReference type="Pfam" id="PF00561"/>
    </source>
</evidence>
<dbReference type="EMBL" id="VUOC01000004">
    <property type="protein sequence ID" value="KAA2239974.1"/>
    <property type="molecule type" value="Genomic_DNA"/>
</dbReference>
<dbReference type="PANTHER" id="PTHR10794:SF94">
    <property type="entry name" value="ESTERASE YHET-RELATED"/>
    <property type="match status" value="1"/>
</dbReference>
<dbReference type="Gene3D" id="3.40.50.1820">
    <property type="entry name" value="alpha/beta hydrolase"/>
    <property type="match status" value="1"/>
</dbReference>
<accession>A0A5B2VMB3</accession>
<keyword evidence="4" id="KW-0378">Hydrolase</keyword>
<feature type="active site" description="Charge relay system" evidence="2">
    <location>
        <position position="296"/>
    </location>
</feature>
<dbReference type="SUPFAM" id="SSF53474">
    <property type="entry name" value="alpha/beta-Hydrolases"/>
    <property type="match status" value="1"/>
</dbReference>